<dbReference type="AlphaFoldDB" id="D8RBQ3"/>
<proteinExistence type="predicted"/>
<dbReference type="Proteomes" id="UP000001514">
    <property type="component" value="Unassembled WGS sequence"/>
</dbReference>
<dbReference type="GO" id="GO:0005634">
    <property type="term" value="C:nucleus"/>
    <property type="evidence" value="ECO:0000318"/>
    <property type="project" value="GO_Central"/>
</dbReference>
<evidence type="ECO:0000259" key="7">
    <source>
        <dbReference type="PROSITE" id="PS51369"/>
    </source>
</evidence>
<dbReference type="HOGENOM" id="CLU_2504543_0_0_1"/>
<accession>D8RBQ3</accession>
<keyword evidence="2" id="KW-0805">Transcription regulation</keyword>
<dbReference type="GO" id="GO:0043565">
    <property type="term" value="F:sequence-specific DNA binding"/>
    <property type="evidence" value="ECO:0000318"/>
    <property type="project" value="GO_Central"/>
</dbReference>
<dbReference type="eggNOG" id="ENOG502QTUM">
    <property type="taxonomic scope" value="Eukaryota"/>
</dbReference>
<keyword evidence="3" id="KW-0238">DNA-binding</keyword>
<evidence type="ECO:0000256" key="2">
    <source>
        <dbReference type="ARBA" id="ARBA00023015"/>
    </source>
</evidence>
<dbReference type="PANTHER" id="PTHR31072">
    <property type="entry name" value="TRANSCRIPTION FACTOR TCP4-RELATED"/>
    <property type="match status" value="1"/>
</dbReference>
<sequence length="86" mass="9694">MNISARTLRPSGGKDRHSKVFTAKGPRDRRVRLSVSTAIQFYDVQDRLGYDQPSKAVEWLMKKAKNAIDELSQIPLPGIDRLTLPS</sequence>
<dbReference type="InParanoid" id="D8RBQ3"/>
<dbReference type="Gramene" id="EFJ22810">
    <property type="protein sequence ID" value="EFJ22810"/>
    <property type="gene ID" value="SELMODRAFT_104521"/>
</dbReference>
<dbReference type="EMBL" id="GL377594">
    <property type="protein sequence ID" value="EFJ22810.1"/>
    <property type="molecule type" value="Genomic_DNA"/>
</dbReference>
<dbReference type="OMA" id="WLITRAN"/>
<feature type="region of interest" description="Disordered" evidence="6">
    <location>
        <begin position="1"/>
        <end position="26"/>
    </location>
</feature>
<keyword evidence="4" id="KW-0804">Transcription</keyword>
<dbReference type="STRING" id="88036.D8RBQ3"/>
<evidence type="ECO:0000256" key="3">
    <source>
        <dbReference type="ARBA" id="ARBA00023125"/>
    </source>
</evidence>
<name>D8RBQ3_SELML</name>
<dbReference type="EMBL" id="GL377575">
    <property type="protein sequence ID" value="EFJ30830.1"/>
    <property type="molecule type" value="Genomic_DNA"/>
</dbReference>
<dbReference type="Gramene" id="EFJ30830">
    <property type="protein sequence ID" value="EFJ30830"/>
    <property type="gene ID" value="SELMODRAFT_89227"/>
</dbReference>
<evidence type="ECO:0000313" key="9">
    <source>
        <dbReference type="EMBL" id="EFJ30830.1"/>
    </source>
</evidence>
<dbReference type="GO" id="GO:0003700">
    <property type="term" value="F:DNA-binding transcription factor activity"/>
    <property type="evidence" value="ECO:0000318"/>
    <property type="project" value="GO_Central"/>
</dbReference>
<organism evidence="10">
    <name type="scientific">Selaginella moellendorffii</name>
    <name type="common">Spikemoss</name>
    <dbReference type="NCBI Taxonomy" id="88036"/>
    <lineage>
        <taxon>Eukaryota</taxon>
        <taxon>Viridiplantae</taxon>
        <taxon>Streptophyta</taxon>
        <taxon>Embryophyta</taxon>
        <taxon>Tracheophyta</taxon>
        <taxon>Lycopodiopsida</taxon>
        <taxon>Selaginellales</taxon>
        <taxon>Selaginellaceae</taxon>
        <taxon>Selaginella</taxon>
    </lineage>
</organism>
<evidence type="ECO:0000256" key="6">
    <source>
        <dbReference type="SAM" id="MobiDB-lite"/>
    </source>
</evidence>
<evidence type="ECO:0000313" key="8">
    <source>
        <dbReference type="EMBL" id="EFJ22810.1"/>
    </source>
</evidence>
<dbReference type="PANTHER" id="PTHR31072:SF93">
    <property type="entry name" value="TRANSCRIPTION FACTOR TCP24"/>
    <property type="match status" value="1"/>
</dbReference>
<evidence type="ECO:0000313" key="10">
    <source>
        <dbReference type="Proteomes" id="UP000001514"/>
    </source>
</evidence>
<dbReference type="InterPro" id="IPR005333">
    <property type="entry name" value="Transcription_factor_TCP"/>
</dbReference>
<gene>
    <name evidence="8" type="ORF">SELMODRAFT_104521</name>
    <name evidence="9" type="ORF">SELMODRAFT_89227</name>
</gene>
<dbReference type="KEGG" id="smo:SELMODRAFT_89227"/>
<dbReference type="PROSITE" id="PS51369">
    <property type="entry name" value="TCP"/>
    <property type="match status" value="1"/>
</dbReference>
<evidence type="ECO:0000256" key="1">
    <source>
        <dbReference type="ARBA" id="ARBA00004123"/>
    </source>
</evidence>
<keyword evidence="10" id="KW-1185">Reference proteome</keyword>
<protein>
    <recommendedName>
        <fullName evidence="7">TCP domain-containing protein</fullName>
    </recommendedName>
</protein>
<feature type="domain" description="TCP" evidence="7">
    <location>
        <begin position="13"/>
        <end position="71"/>
    </location>
</feature>
<evidence type="ECO:0000256" key="5">
    <source>
        <dbReference type="ARBA" id="ARBA00023242"/>
    </source>
</evidence>
<comment type="subcellular location">
    <subcellularLocation>
        <location evidence="1">Nucleus</location>
    </subcellularLocation>
</comment>
<dbReference type="Pfam" id="PF03634">
    <property type="entry name" value="TCP"/>
    <property type="match status" value="1"/>
</dbReference>
<feature type="non-terminal residue" evidence="9">
    <location>
        <position position="86"/>
    </location>
</feature>
<keyword evidence="5" id="KW-0539">Nucleus</keyword>
<reference evidence="9 10" key="1">
    <citation type="journal article" date="2011" name="Science">
        <title>The Selaginella genome identifies genetic changes associated with the evolution of vascular plants.</title>
        <authorList>
            <person name="Banks J.A."/>
            <person name="Nishiyama T."/>
            <person name="Hasebe M."/>
            <person name="Bowman J.L."/>
            <person name="Gribskov M."/>
            <person name="dePamphilis C."/>
            <person name="Albert V.A."/>
            <person name="Aono N."/>
            <person name="Aoyama T."/>
            <person name="Ambrose B.A."/>
            <person name="Ashton N.W."/>
            <person name="Axtell M.J."/>
            <person name="Barker E."/>
            <person name="Barker M.S."/>
            <person name="Bennetzen J.L."/>
            <person name="Bonawitz N.D."/>
            <person name="Chapple C."/>
            <person name="Cheng C."/>
            <person name="Correa L.G."/>
            <person name="Dacre M."/>
            <person name="DeBarry J."/>
            <person name="Dreyer I."/>
            <person name="Elias M."/>
            <person name="Engstrom E.M."/>
            <person name="Estelle M."/>
            <person name="Feng L."/>
            <person name="Finet C."/>
            <person name="Floyd S.K."/>
            <person name="Frommer W.B."/>
            <person name="Fujita T."/>
            <person name="Gramzow L."/>
            <person name="Gutensohn M."/>
            <person name="Harholt J."/>
            <person name="Hattori M."/>
            <person name="Heyl A."/>
            <person name="Hirai T."/>
            <person name="Hiwatashi Y."/>
            <person name="Ishikawa M."/>
            <person name="Iwata M."/>
            <person name="Karol K.G."/>
            <person name="Koehler B."/>
            <person name="Kolukisaoglu U."/>
            <person name="Kubo M."/>
            <person name="Kurata T."/>
            <person name="Lalonde S."/>
            <person name="Li K."/>
            <person name="Li Y."/>
            <person name="Litt A."/>
            <person name="Lyons E."/>
            <person name="Manning G."/>
            <person name="Maruyama T."/>
            <person name="Michael T.P."/>
            <person name="Mikami K."/>
            <person name="Miyazaki S."/>
            <person name="Morinaga S."/>
            <person name="Murata T."/>
            <person name="Mueller-Roeber B."/>
            <person name="Nelson D.R."/>
            <person name="Obara M."/>
            <person name="Oguri Y."/>
            <person name="Olmstead R.G."/>
            <person name="Onodera N."/>
            <person name="Petersen B.L."/>
            <person name="Pils B."/>
            <person name="Prigge M."/>
            <person name="Rensing S.A."/>
            <person name="Riano-Pachon D.M."/>
            <person name="Roberts A.W."/>
            <person name="Sato Y."/>
            <person name="Scheller H.V."/>
            <person name="Schulz B."/>
            <person name="Schulz C."/>
            <person name="Shakirov E.V."/>
            <person name="Shibagaki N."/>
            <person name="Shinohara N."/>
            <person name="Shippen D.E."/>
            <person name="Soerensen I."/>
            <person name="Sotooka R."/>
            <person name="Sugimoto N."/>
            <person name="Sugita M."/>
            <person name="Sumikawa N."/>
            <person name="Tanurdzic M."/>
            <person name="Theissen G."/>
            <person name="Ulvskov P."/>
            <person name="Wakazuki S."/>
            <person name="Weng J.K."/>
            <person name="Willats W.W."/>
            <person name="Wipf D."/>
            <person name="Wolf P.G."/>
            <person name="Yang L."/>
            <person name="Zimmer A.D."/>
            <person name="Zhu Q."/>
            <person name="Mitros T."/>
            <person name="Hellsten U."/>
            <person name="Loque D."/>
            <person name="Otillar R."/>
            <person name="Salamov A."/>
            <person name="Schmutz J."/>
            <person name="Shapiro H."/>
            <person name="Lindquist E."/>
            <person name="Lucas S."/>
            <person name="Rokhsar D."/>
            <person name="Grigoriev I.V."/>
        </authorList>
    </citation>
    <scope>NUCLEOTIDE SEQUENCE [LARGE SCALE GENOMIC DNA]</scope>
</reference>
<evidence type="ECO:0000256" key="4">
    <source>
        <dbReference type="ARBA" id="ARBA00023163"/>
    </source>
</evidence>
<dbReference type="KEGG" id="smo:SELMODRAFT_104521"/>
<dbReference type="InterPro" id="IPR017887">
    <property type="entry name" value="TF_TCP_subgr"/>
</dbReference>